<evidence type="ECO:0000256" key="3">
    <source>
        <dbReference type="ARBA" id="ARBA00018905"/>
    </source>
</evidence>
<evidence type="ECO:0000256" key="7">
    <source>
        <dbReference type="ARBA" id="ARBA00022729"/>
    </source>
</evidence>
<dbReference type="InterPro" id="IPR029856">
    <property type="entry name" value="AMBP"/>
</dbReference>
<feature type="non-terminal residue" evidence="14">
    <location>
        <position position="124"/>
    </location>
</feature>
<comment type="similarity">
    <text evidence="2">In the N-terminal section; belongs to the calycin superfamily. Lipocalin family.</text>
</comment>
<evidence type="ECO:0000313" key="14">
    <source>
        <dbReference type="EMBL" id="AEQ18706.1"/>
    </source>
</evidence>
<proteinExistence type="evidence at transcript level"/>
<keyword evidence="12" id="KW-0325">Glycoprotein</keyword>
<evidence type="ECO:0000256" key="10">
    <source>
        <dbReference type="ARBA" id="ARBA00022991"/>
    </source>
</evidence>
<dbReference type="InterPro" id="IPR002968">
    <property type="entry name" value="A1-microglobln"/>
</dbReference>
<dbReference type="PRINTS" id="PR01215">
    <property type="entry name" value="A1MCGLOBULIN"/>
</dbReference>
<evidence type="ECO:0000256" key="11">
    <source>
        <dbReference type="ARBA" id="ARBA00023157"/>
    </source>
</evidence>
<evidence type="ECO:0000259" key="13">
    <source>
        <dbReference type="PROSITE" id="PS50279"/>
    </source>
</evidence>
<dbReference type="SMART" id="SM00131">
    <property type="entry name" value="KU"/>
    <property type="match status" value="1"/>
</dbReference>
<evidence type="ECO:0000256" key="9">
    <source>
        <dbReference type="ARBA" id="ARBA00022900"/>
    </source>
</evidence>
<keyword evidence="5" id="KW-0165">Cleavage on pair of basic residues</keyword>
<dbReference type="GO" id="GO:0005576">
    <property type="term" value="C:extracellular region"/>
    <property type="evidence" value="ECO:0007669"/>
    <property type="project" value="UniProtKB-SubCell"/>
</dbReference>
<keyword evidence="9" id="KW-0722">Serine protease inhibitor</keyword>
<dbReference type="InterPro" id="IPR002223">
    <property type="entry name" value="Kunitz_BPTI"/>
</dbReference>
<dbReference type="SUPFAM" id="SSF57362">
    <property type="entry name" value="BPTI-like"/>
    <property type="match status" value="1"/>
</dbReference>
<evidence type="ECO:0000256" key="6">
    <source>
        <dbReference type="ARBA" id="ARBA00022690"/>
    </source>
</evidence>
<dbReference type="Pfam" id="PF00061">
    <property type="entry name" value="Lipocalin"/>
    <property type="match status" value="1"/>
</dbReference>
<dbReference type="EMBL" id="JP297721">
    <property type="protein sequence ID" value="AEQ18706.1"/>
    <property type="molecule type" value="mRNA"/>
</dbReference>
<dbReference type="InterPro" id="IPR020901">
    <property type="entry name" value="Prtase_inh_Kunz-CS"/>
</dbReference>
<dbReference type="GO" id="GO:0004867">
    <property type="term" value="F:serine-type endopeptidase inhibitor activity"/>
    <property type="evidence" value="ECO:0007669"/>
    <property type="project" value="UniProtKB-KW"/>
</dbReference>
<organism evidence="14">
    <name type="scientific">Hymenochirus curtipes</name>
    <name type="common">western dwarf clawed frog</name>
    <dbReference type="NCBI Taxonomy" id="8362"/>
    <lineage>
        <taxon>Eukaryota</taxon>
        <taxon>Metazoa</taxon>
        <taxon>Chordata</taxon>
        <taxon>Craniata</taxon>
        <taxon>Vertebrata</taxon>
        <taxon>Euteleostomi</taxon>
        <taxon>Amphibia</taxon>
        <taxon>Batrachia</taxon>
        <taxon>Anura</taxon>
        <taxon>Pipoidea</taxon>
        <taxon>Pipidae</taxon>
        <taxon>Pipinae</taxon>
        <taxon>Hymenochirus</taxon>
    </lineage>
</organism>
<evidence type="ECO:0000256" key="2">
    <source>
        <dbReference type="ARBA" id="ARBA00008238"/>
    </source>
</evidence>
<dbReference type="InterPro" id="IPR012674">
    <property type="entry name" value="Calycin"/>
</dbReference>
<evidence type="ECO:0000256" key="1">
    <source>
        <dbReference type="ARBA" id="ARBA00004613"/>
    </source>
</evidence>
<dbReference type="InterPro" id="IPR000566">
    <property type="entry name" value="Lipocln_cytosolic_FA-bd_dom"/>
</dbReference>
<dbReference type="PANTHER" id="PTHR46676:SF1">
    <property type="entry name" value="PROTEIN AMBP"/>
    <property type="match status" value="1"/>
</dbReference>
<sequence length="124" mass="14459">QENFDLPKIYGKWYDIAIGCKWVKLYKDKYIMGTLELSDGEIRTVSTRMRHNSCNKMVGAYQKTETPGKFNYFNPKWGVTIQNYVVFTNYQGKCVTFTYGGCWGNGNQFYTEKECKEYCGVSKD</sequence>
<keyword evidence="8" id="KW-0677">Repeat</keyword>
<keyword evidence="10" id="KW-0157">Chromophore</keyword>
<evidence type="ECO:0000256" key="12">
    <source>
        <dbReference type="ARBA" id="ARBA00023180"/>
    </source>
</evidence>
<dbReference type="SUPFAM" id="SSF50814">
    <property type="entry name" value="Lipocalins"/>
    <property type="match status" value="1"/>
</dbReference>
<accession>G5E3Z5</accession>
<feature type="domain" description="BPTI/Kunitz inhibitor" evidence="13">
    <location>
        <begin position="87"/>
        <end position="119"/>
    </location>
</feature>
<reference evidence="14" key="1">
    <citation type="submission" date="2011-09" db="EMBL/GenBank/DDBJ databases">
        <title>The odds of duplicate gene persistence after polyploidization.</title>
        <authorList>
            <person name="Chain F.J.J."/>
            <person name="Dushoff J."/>
            <person name="Evans B.J."/>
        </authorList>
    </citation>
    <scope>NUCLEOTIDE SEQUENCE</scope>
</reference>
<dbReference type="AlphaFoldDB" id="G5E3Z5"/>
<keyword evidence="6" id="KW-0646">Protease inhibitor</keyword>
<protein>
    <recommendedName>
        <fullName evidence="3">Protein AMBP</fullName>
    </recommendedName>
</protein>
<comment type="subcellular location">
    <subcellularLocation>
        <location evidence="1">Secreted</location>
    </subcellularLocation>
</comment>
<dbReference type="PROSITE" id="PS00280">
    <property type="entry name" value="BPTI_KUNITZ_1"/>
    <property type="match status" value="1"/>
</dbReference>
<name>G5E3Z5_9PIPI</name>
<keyword evidence="11" id="KW-1015">Disulfide bond</keyword>
<keyword evidence="7" id="KW-0732">Signal</keyword>
<dbReference type="PRINTS" id="PR00759">
    <property type="entry name" value="BASICPTASE"/>
</dbReference>
<dbReference type="PANTHER" id="PTHR46676">
    <property type="entry name" value="PROTEIN AMBP"/>
    <property type="match status" value="1"/>
</dbReference>
<evidence type="ECO:0000256" key="5">
    <source>
        <dbReference type="ARBA" id="ARBA00022685"/>
    </source>
</evidence>
<dbReference type="Gene3D" id="2.40.128.20">
    <property type="match status" value="1"/>
</dbReference>
<dbReference type="InterPro" id="IPR036880">
    <property type="entry name" value="Kunitz_BPTI_sf"/>
</dbReference>
<feature type="non-terminal residue" evidence="14">
    <location>
        <position position="1"/>
    </location>
</feature>
<keyword evidence="4" id="KW-0964">Secreted</keyword>
<dbReference type="PROSITE" id="PS50279">
    <property type="entry name" value="BPTI_KUNITZ_2"/>
    <property type="match status" value="1"/>
</dbReference>
<evidence type="ECO:0000256" key="4">
    <source>
        <dbReference type="ARBA" id="ARBA00022525"/>
    </source>
</evidence>
<evidence type="ECO:0000256" key="8">
    <source>
        <dbReference type="ARBA" id="ARBA00022737"/>
    </source>
</evidence>